<dbReference type="Proteomes" id="UP001271007">
    <property type="component" value="Unassembled WGS sequence"/>
</dbReference>
<dbReference type="PANTHER" id="PTHR39598:SF1">
    <property type="entry name" value="AUSTINOID BIOSYNTHESIS CLUSTERS PROTEIN F-RELATED"/>
    <property type="match status" value="1"/>
</dbReference>
<dbReference type="InterPro" id="IPR032710">
    <property type="entry name" value="NTF2-like_dom_sf"/>
</dbReference>
<dbReference type="InterPro" id="IPR050977">
    <property type="entry name" value="Fungal_Meroterpenoid_Isomerase"/>
</dbReference>
<dbReference type="Gene3D" id="3.10.450.50">
    <property type="match status" value="1"/>
</dbReference>
<accession>A0AAJ0LVA7</accession>
<sequence length="166" mass="19248">MMWRQRFFTLSNSRAKGFLVAQTLTSWTLQVVEAFSRMDIDAISSYRSTHCVRHILPSTLGYPPTNNEQYRAHLEKLKPIFSNSSLIVNDVVDDTEHRRICMYLRARADTLAGEYDNDYMWTLDFNETGTKITKVQGFVDTVMNRDLWPKLSAAMKERQMAQAPKS</sequence>
<dbReference type="SUPFAM" id="SSF54427">
    <property type="entry name" value="NTF2-like"/>
    <property type="match status" value="1"/>
</dbReference>
<evidence type="ECO:0000313" key="2">
    <source>
        <dbReference type="Proteomes" id="UP001271007"/>
    </source>
</evidence>
<evidence type="ECO:0000313" key="1">
    <source>
        <dbReference type="EMBL" id="KAK3056501.1"/>
    </source>
</evidence>
<gene>
    <name evidence="1" type="ORF">LTR09_002294</name>
</gene>
<dbReference type="PANTHER" id="PTHR39598">
    <property type="entry name" value="AUSTINOL SYNTHESIS PROTEIN F-RELATED"/>
    <property type="match status" value="1"/>
</dbReference>
<name>A0AAJ0LVA7_9PEZI</name>
<dbReference type="AlphaFoldDB" id="A0AAJ0LVA7"/>
<dbReference type="EMBL" id="JAWDJX010000005">
    <property type="protein sequence ID" value="KAK3056501.1"/>
    <property type="molecule type" value="Genomic_DNA"/>
</dbReference>
<proteinExistence type="predicted"/>
<evidence type="ECO:0008006" key="3">
    <source>
        <dbReference type="Google" id="ProtNLM"/>
    </source>
</evidence>
<protein>
    <recommendedName>
        <fullName evidence="3">SnoaL-like domain-containing protein</fullName>
    </recommendedName>
</protein>
<organism evidence="1 2">
    <name type="scientific">Extremus antarcticus</name>
    <dbReference type="NCBI Taxonomy" id="702011"/>
    <lineage>
        <taxon>Eukaryota</taxon>
        <taxon>Fungi</taxon>
        <taxon>Dikarya</taxon>
        <taxon>Ascomycota</taxon>
        <taxon>Pezizomycotina</taxon>
        <taxon>Dothideomycetes</taxon>
        <taxon>Dothideomycetidae</taxon>
        <taxon>Mycosphaerellales</taxon>
        <taxon>Extremaceae</taxon>
        <taxon>Extremus</taxon>
    </lineage>
</organism>
<comment type="caution">
    <text evidence="1">The sequence shown here is derived from an EMBL/GenBank/DDBJ whole genome shotgun (WGS) entry which is preliminary data.</text>
</comment>
<keyword evidence="2" id="KW-1185">Reference proteome</keyword>
<reference evidence="1" key="1">
    <citation type="submission" date="2023-04" db="EMBL/GenBank/DDBJ databases">
        <title>Black Yeasts Isolated from many extreme environments.</title>
        <authorList>
            <person name="Coleine C."/>
            <person name="Stajich J.E."/>
            <person name="Selbmann L."/>
        </authorList>
    </citation>
    <scope>NUCLEOTIDE SEQUENCE</scope>
    <source>
        <strain evidence="1">CCFEE 5312</strain>
    </source>
</reference>